<proteinExistence type="predicted"/>
<evidence type="ECO:0000313" key="2">
    <source>
        <dbReference type="Proteomes" id="UP000835052"/>
    </source>
</evidence>
<reference evidence="1" key="1">
    <citation type="submission" date="2020-10" db="EMBL/GenBank/DDBJ databases">
        <authorList>
            <person name="Kikuchi T."/>
        </authorList>
    </citation>
    <scope>NUCLEOTIDE SEQUENCE</scope>
    <source>
        <strain evidence="1">NKZ352</strain>
    </source>
</reference>
<comment type="caution">
    <text evidence="1">The sequence shown here is derived from an EMBL/GenBank/DDBJ whole genome shotgun (WGS) entry which is preliminary data.</text>
</comment>
<protein>
    <submittedName>
        <fullName evidence="1">Uncharacterized protein</fullName>
    </submittedName>
</protein>
<sequence>MVVVNNLKSHFYWKLLYNVMLPERKVDENVFSALPAGSFIESALKFKESLEIGGPGKLESFLESISTSSTYYEHNSAAVALEIVAETFSRMEIDGDERKRINQLLAKFTLDLILRVESDASNQRTFAILSFIPVRIGLTSYRPSASSLKKALSTICAP</sequence>
<dbReference type="AlphaFoldDB" id="A0A8S1HKH0"/>
<dbReference type="EMBL" id="CAJGYM010000068">
    <property type="protein sequence ID" value="CAD6196188.1"/>
    <property type="molecule type" value="Genomic_DNA"/>
</dbReference>
<gene>
    <name evidence="1" type="ORF">CAUJ_LOCUS12103</name>
</gene>
<dbReference type="Proteomes" id="UP000835052">
    <property type="component" value="Unassembled WGS sequence"/>
</dbReference>
<accession>A0A8S1HKH0</accession>
<name>A0A8S1HKH0_9PELO</name>
<organism evidence="1 2">
    <name type="scientific">Caenorhabditis auriculariae</name>
    <dbReference type="NCBI Taxonomy" id="2777116"/>
    <lineage>
        <taxon>Eukaryota</taxon>
        <taxon>Metazoa</taxon>
        <taxon>Ecdysozoa</taxon>
        <taxon>Nematoda</taxon>
        <taxon>Chromadorea</taxon>
        <taxon>Rhabditida</taxon>
        <taxon>Rhabditina</taxon>
        <taxon>Rhabditomorpha</taxon>
        <taxon>Rhabditoidea</taxon>
        <taxon>Rhabditidae</taxon>
        <taxon>Peloderinae</taxon>
        <taxon>Caenorhabditis</taxon>
    </lineage>
</organism>
<keyword evidence="2" id="KW-1185">Reference proteome</keyword>
<evidence type="ECO:0000313" key="1">
    <source>
        <dbReference type="EMBL" id="CAD6196188.1"/>
    </source>
</evidence>